<dbReference type="SUPFAM" id="SSF53649">
    <property type="entry name" value="Alkaline phosphatase-like"/>
    <property type="match status" value="1"/>
</dbReference>
<dbReference type="GO" id="GO:0005737">
    <property type="term" value="C:cytoplasm"/>
    <property type="evidence" value="ECO:0007669"/>
    <property type="project" value="TreeGrafter"/>
</dbReference>
<evidence type="ECO:0000313" key="4">
    <source>
        <dbReference type="EMBL" id="MVA98574.1"/>
    </source>
</evidence>
<dbReference type="PANTHER" id="PTHR45953:SF1">
    <property type="entry name" value="IDURONATE 2-SULFATASE"/>
    <property type="match status" value="1"/>
</dbReference>
<reference evidence="4 5" key="1">
    <citation type="submission" date="2019-12" db="EMBL/GenBank/DDBJ databases">
        <title>Nitratireductor arenosus sp. nov., Isolated from sea sand, Jeju island, South Korea.</title>
        <authorList>
            <person name="Kim W."/>
        </authorList>
    </citation>
    <scope>NUCLEOTIDE SEQUENCE [LARGE SCALE GENOMIC DNA]</scope>
    <source>
        <strain evidence="4 5">CAU 1489</strain>
    </source>
</reference>
<dbReference type="Gene3D" id="3.40.720.10">
    <property type="entry name" value="Alkaline Phosphatase, subunit A"/>
    <property type="match status" value="1"/>
</dbReference>
<dbReference type="InterPro" id="IPR017850">
    <property type="entry name" value="Alkaline_phosphatase_core_sf"/>
</dbReference>
<sequence length="549" mass="61891">MADRRKNILFIMYDQLRFDYLGCTGHPHLKTPHFDRLAAMGVRFSRAYVQSPICGASRMSFYTGRYVHSHGASWNGFPLKVGEITLGDHLRKAGMDAVLVGKTHMRVDADGMERLGLARDTIIGARVAECGFDLWERDDGLWGKGPDGYYDRGPQPYNDYLKAKGYPGDNPWHDFANAALDENGDMASGWFMKNADRPANIAEEDSETPYMTRRAEEFIASRHERPWLCHLSYIKPHWPYIVPAPYHAMYGPADVQPAIRCEGERQDPHPVYRAFMDNEIGRAFQREVVRQKVIPAYMGLIKQCDDQLGRLLAFLEERGELADTMIVVTSDHGDYLGDHWLGEKDLFHEQSVKVPLIVYDPSPEADATRGTVCDQLVESIDLAATFIEAAGAAVPDHIVEGRSLLPLVRGETPEDWRDFVVSEYDYGPTPMAAELGVAPDRARLFMVADRRWKYVHAEGFRPMLFDLETDPDEFRDLGGDPEHADIAALMAARLAAWARRPSQRTTRSDAEIEAMRHGGGRTGILIGIYDDADIDPELTQAYRGRPGRD</sequence>
<gene>
    <name evidence="4" type="ORF">GN330_15105</name>
</gene>
<evidence type="ECO:0000256" key="1">
    <source>
        <dbReference type="ARBA" id="ARBA00022723"/>
    </source>
</evidence>
<dbReference type="FunFam" id="3.40.720.10:FF:000062">
    <property type="entry name" value="Probable sulfatase"/>
    <property type="match status" value="1"/>
</dbReference>
<organism evidence="4 5">
    <name type="scientific">Nitratireductor arenosus</name>
    <dbReference type="NCBI Taxonomy" id="2682096"/>
    <lineage>
        <taxon>Bacteria</taxon>
        <taxon>Pseudomonadati</taxon>
        <taxon>Pseudomonadota</taxon>
        <taxon>Alphaproteobacteria</taxon>
        <taxon>Hyphomicrobiales</taxon>
        <taxon>Phyllobacteriaceae</taxon>
        <taxon>Nitratireductor</taxon>
    </lineage>
</organism>
<dbReference type="InterPro" id="IPR000917">
    <property type="entry name" value="Sulfatase_N"/>
</dbReference>
<dbReference type="AlphaFoldDB" id="A0A844QIZ3"/>
<proteinExistence type="predicted"/>
<dbReference type="EMBL" id="WPHG01000003">
    <property type="protein sequence ID" value="MVA98574.1"/>
    <property type="molecule type" value="Genomic_DNA"/>
</dbReference>
<keyword evidence="5" id="KW-1185">Reference proteome</keyword>
<dbReference type="GO" id="GO:0046872">
    <property type="term" value="F:metal ion binding"/>
    <property type="evidence" value="ECO:0007669"/>
    <property type="project" value="UniProtKB-KW"/>
</dbReference>
<accession>A0A844QIZ3</accession>
<keyword evidence="2 4" id="KW-0378">Hydrolase</keyword>
<keyword evidence="4" id="KW-0808">Transferase</keyword>
<dbReference type="Proteomes" id="UP000463224">
    <property type="component" value="Unassembled WGS sequence"/>
</dbReference>
<dbReference type="RefSeq" id="WP_156713496.1">
    <property type="nucleotide sequence ID" value="NZ_WPHG01000003.1"/>
</dbReference>
<dbReference type="GO" id="GO:0016740">
    <property type="term" value="F:transferase activity"/>
    <property type="evidence" value="ECO:0007669"/>
    <property type="project" value="UniProtKB-KW"/>
</dbReference>
<evidence type="ECO:0000313" key="5">
    <source>
        <dbReference type="Proteomes" id="UP000463224"/>
    </source>
</evidence>
<dbReference type="PANTHER" id="PTHR45953">
    <property type="entry name" value="IDURONATE 2-SULFATASE"/>
    <property type="match status" value="1"/>
</dbReference>
<keyword evidence="1" id="KW-0479">Metal-binding</keyword>
<evidence type="ECO:0000259" key="3">
    <source>
        <dbReference type="Pfam" id="PF00884"/>
    </source>
</evidence>
<dbReference type="Pfam" id="PF00884">
    <property type="entry name" value="Sulfatase"/>
    <property type="match status" value="1"/>
</dbReference>
<evidence type="ECO:0000256" key="2">
    <source>
        <dbReference type="ARBA" id="ARBA00022801"/>
    </source>
</evidence>
<feature type="domain" description="Sulfatase N-terminal" evidence="3">
    <location>
        <begin position="6"/>
        <end position="392"/>
    </location>
</feature>
<name>A0A844QIZ3_9HYPH</name>
<comment type="caution">
    <text evidence="4">The sequence shown here is derived from an EMBL/GenBank/DDBJ whole genome shotgun (WGS) entry which is preliminary data.</text>
</comment>
<dbReference type="GO" id="GO:0008484">
    <property type="term" value="F:sulfuric ester hydrolase activity"/>
    <property type="evidence" value="ECO:0007669"/>
    <property type="project" value="TreeGrafter"/>
</dbReference>
<protein>
    <submittedName>
        <fullName evidence="4">Sulfatase-like hydrolase/transferase</fullName>
    </submittedName>
</protein>